<evidence type="ECO:0000313" key="2">
    <source>
        <dbReference type="Proteomes" id="UP000234681"/>
    </source>
</evidence>
<protein>
    <submittedName>
        <fullName evidence="1">RCG42354</fullName>
    </submittedName>
</protein>
<accession>A6KFT1</accession>
<evidence type="ECO:0000313" key="1">
    <source>
        <dbReference type="EMBL" id="EDL88888.1"/>
    </source>
</evidence>
<gene>
    <name evidence="1" type="ORF">rCG_42354</name>
</gene>
<proteinExistence type="predicted"/>
<reference evidence="2" key="1">
    <citation type="submission" date="2005-09" db="EMBL/GenBank/DDBJ databases">
        <authorList>
            <person name="Mural R.J."/>
            <person name="Li P.W."/>
            <person name="Adams M.D."/>
            <person name="Amanatides P.G."/>
            <person name="Baden-Tillson H."/>
            <person name="Barnstead M."/>
            <person name="Chin S.H."/>
            <person name="Dew I."/>
            <person name="Evans C.A."/>
            <person name="Ferriera S."/>
            <person name="Flanigan M."/>
            <person name="Fosler C."/>
            <person name="Glodek A."/>
            <person name="Gu Z."/>
            <person name="Holt R.A."/>
            <person name="Jennings D."/>
            <person name="Kraft C.L."/>
            <person name="Lu F."/>
            <person name="Nguyen T."/>
            <person name="Nusskern D.R."/>
            <person name="Pfannkoch C.M."/>
            <person name="Sitter C."/>
            <person name="Sutton G.G."/>
            <person name="Venter J.C."/>
            <person name="Wang Z."/>
            <person name="Woodage T."/>
            <person name="Zheng X.H."/>
            <person name="Zhong F."/>
        </authorList>
    </citation>
    <scope>NUCLEOTIDE SEQUENCE [LARGE SCALE GENOMIC DNA]</scope>
    <source>
        <strain>BN</strain>
        <strain evidence="2">Sprague-Dawley</strain>
    </source>
</reference>
<name>A6KFT1_RAT</name>
<dbReference type="AlphaFoldDB" id="A6KFT1"/>
<dbReference type="EMBL" id="CH474046">
    <property type="protein sequence ID" value="EDL88888.1"/>
    <property type="molecule type" value="Genomic_DNA"/>
</dbReference>
<sequence>MQLTFPSLFLSLPLQLIVTKGRGRKQHLFRIVQIAAC</sequence>
<organism evidence="1 2">
    <name type="scientific">Rattus norvegicus</name>
    <name type="common">Rat</name>
    <dbReference type="NCBI Taxonomy" id="10116"/>
    <lineage>
        <taxon>Eukaryota</taxon>
        <taxon>Metazoa</taxon>
        <taxon>Chordata</taxon>
        <taxon>Craniata</taxon>
        <taxon>Vertebrata</taxon>
        <taxon>Euteleostomi</taxon>
        <taxon>Mammalia</taxon>
        <taxon>Eutheria</taxon>
        <taxon>Euarchontoglires</taxon>
        <taxon>Glires</taxon>
        <taxon>Rodentia</taxon>
        <taxon>Myomorpha</taxon>
        <taxon>Muroidea</taxon>
        <taxon>Muridae</taxon>
        <taxon>Murinae</taxon>
        <taxon>Rattus</taxon>
    </lineage>
</organism>
<dbReference type="Proteomes" id="UP000234681">
    <property type="component" value="Chromosome 16"/>
</dbReference>